<feature type="region of interest" description="Disordered" evidence="1">
    <location>
        <begin position="51"/>
        <end position="75"/>
    </location>
</feature>
<dbReference type="OrthoDB" id="6027776at2"/>
<comment type="caution">
    <text evidence="2">The sequence shown here is derived from an EMBL/GenBank/DDBJ whole genome shotgun (WGS) entry which is preliminary data.</text>
</comment>
<evidence type="ECO:0008006" key="4">
    <source>
        <dbReference type="Google" id="ProtNLM"/>
    </source>
</evidence>
<organism evidence="2 3">
    <name type="scientific">Stenotrophomonas maltophilia</name>
    <name type="common">Pseudomonas maltophilia</name>
    <name type="synonym">Xanthomonas maltophilia</name>
    <dbReference type="NCBI Taxonomy" id="40324"/>
    <lineage>
        <taxon>Bacteria</taxon>
        <taxon>Pseudomonadati</taxon>
        <taxon>Pseudomonadota</taxon>
        <taxon>Gammaproteobacteria</taxon>
        <taxon>Lysobacterales</taxon>
        <taxon>Lysobacteraceae</taxon>
        <taxon>Stenotrophomonas</taxon>
        <taxon>Stenotrophomonas maltophilia group</taxon>
    </lineage>
</organism>
<dbReference type="NCBIfam" id="NF033807">
    <property type="entry name" value="CopL_fam"/>
    <property type="match status" value="1"/>
</dbReference>
<feature type="compositionally biased region" description="Low complexity" evidence="1">
    <location>
        <begin position="51"/>
        <end position="64"/>
    </location>
</feature>
<evidence type="ECO:0000313" key="2">
    <source>
        <dbReference type="EMBL" id="OWQ54079.1"/>
    </source>
</evidence>
<protein>
    <recommendedName>
        <fullName evidence="4">CopL family metal-binding regulatory protein</fullName>
    </recommendedName>
</protein>
<dbReference type="InterPro" id="IPR048034">
    <property type="entry name" value="CopL-like"/>
</dbReference>
<dbReference type="AlphaFoldDB" id="A0A246HN02"/>
<proteinExistence type="predicted"/>
<dbReference type="Proteomes" id="UP000198157">
    <property type="component" value="Unassembled WGS sequence"/>
</dbReference>
<reference evidence="2 3" key="1">
    <citation type="submission" date="2017-06" db="EMBL/GenBank/DDBJ databases">
        <authorList>
            <person name="Kim H.J."/>
            <person name="Triplett B.A."/>
        </authorList>
    </citation>
    <scope>NUCLEOTIDE SEQUENCE [LARGE SCALE GENOMIC DNA]</scope>
    <source>
        <strain evidence="2 3">13146</strain>
    </source>
</reference>
<accession>A0A246HN02</accession>
<dbReference type="EMBL" id="NIVS01000020">
    <property type="protein sequence ID" value="OWQ54079.1"/>
    <property type="molecule type" value="Genomic_DNA"/>
</dbReference>
<gene>
    <name evidence="2" type="ORF">CEE60_10535</name>
</gene>
<feature type="compositionally biased region" description="Basic and acidic residues" evidence="1">
    <location>
        <begin position="66"/>
        <end position="75"/>
    </location>
</feature>
<name>A0A246HN02_STEMA</name>
<sequence>MSYRLMLPLLLIALLGADGVLGAWASTRMALHAMSGSGSLVAAQDGTAGEACDLPPQDAAPALAGHGDHERSKHRGDADCADRAACDCVCVLTFYPPSATTLFATRHSPISMDTLFPPLEVPPRKLSRVFRPPIA</sequence>
<evidence type="ECO:0000256" key="1">
    <source>
        <dbReference type="SAM" id="MobiDB-lite"/>
    </source>
</evidence>
<evidence type="ECO:0000313" key="3">
    <source>
        <dbReference type="Proteomes" id="UP000198157"/>
    </source>
</evidence>